<dbReference type="EMBL" id="DLVE01000067">
    <property type="protein sequence ID" value="HAA84167.1"/>
    <property type="molecule type" value="Genomic_DNA"/>
</dbReference>
<protein>
    <recommendedName>
        <fullName evidence="6">Mutator family transposase</fullName>
    </recommendedName>
</protein>
<comment type="caution">
    <text evidence="7">The sequence shown here is derived from an EMBL/GenBank/DDBJ whole genome shotgun (WGS) entry which is preliminary data.</text>
</comment>
<evidence type="ECO:0000256" key="1">
    <source>
        <dbReference type="ARBA" id="ARBA00002190"/>
    </source>
</evidence>
<evidence type="ECO:0000256" key="5">
    <source>
        <dbReference type="ARBA" id="ARBA00023172"/>
    </source>
</evidence>
<dbReference type="PANTHER" id="PTHR33217:SF8">
    <property type="entry name" value="MUTATOR FAMILY TRANSPOSASE"/>
    <property type="match status" value="1"/>
</dbReference>
<organism evidence="7 8">
    <name type="scientific">Thermodesulfobacterium commune</name>
    <dbReference type="NCBI Taxonomy" id="1741"/>
    <lineage>
        <taxon>Bacteria</taxon>
        <taxon>Pseudomonadati</taxon>
        <taxon>Thermodesulfobacteriota</taxon>
        <taxon>Thermodesulfobacteria</taxon>
        <taxon>Thermodesulfobacteriales</taxon>
        <taxon>Thermodesulfobacteriaceae</taxon>
        <taxon>Thermodesulfobacterium</taxon>
    </lineage>
</organism>
<dbReference type="Pfam" id="PF00872">
    <property type="entry name" value="Transposase_mut"/>
    <property type="match status" value="1"/>
</dbReference>
<sequence>MLLIFYFIKRHNLYSTPGLKRVELVIGDGLRGLKEVVKLEFPGARFQVCVLHAVRDSLRIRRNKERDRIAEGLKGIYNAVSRKEARQGLMKFKKRWGRIYPELVKKWEENFNELTTFMKYPEGVRRFIYTTNQLERLMKGYFDEG</sequence>
<evidence type="ECO:0000256" key="2">
    <source>
        <dbReference type="ARBA" id="ARBA00010961"/>
    </source>
</evidence>
<dbReference type="AlphaFoldDB" id="A0A3B8N6Y5"/>
<comment type="similarity">
    <text evidence="2 6">Belongs to the transposase mutator family.</text>
</comment>
<evidence type="ECO:0000313" key="7">
    <source>
        <dbReference type="EMBL" id="HAA84167.1"/>
    </source>
</evidence>
<evidence type="ECO:0000313" key="8">
    <source>
        <dbReference type="Proteomes" id="UP000257240"/>
    </source>
</evidence>
<dbReference type="PANTHER" id="PTHR33217">
    <property type="entry name" value="TRANSPOSASE FOR INSERTION SEQUENCE ELEMENT IS1081"/>
    <property type="match status" value="1"/>
</dbReference>
<keyword evidence="4 6" id="KW-0238">DNA-binding</keyword>
<accession>A0A3B8N6Y5</accession>
<dbReference type="GO" id="GO:0004803">
    <property type="term" value="F:transposase activity"/>
    <property type="evidence" value="ECO:0007669"/>
    <property type="project" value="UniProtKB-UniRule"/>
</dbReference>
<dbReference type="GO" id="GO:0003677">
    <property type="term" value="F:DNA binding"/>
    <property type="evidence" value="ECO:0007669"/>
    <property type="project" value="UniProtKB-UniRule"/>
</dbReference>
<dbReference type="InterPro" id="IPR001207">
    <property type="entry name" value="Transposase_mutator"/>
</dbReference>
<reference evidence="7 8" key="1">
    <citation type="journal article" date="2018" name="Nat. Biotechnol.">
        <title>A standardized bacterial taxonomy based on genome phylogeny substantially revises the tree of life.</title>
        <authorList>
            <person name="Parks D.H."/>
            <person name="Chuvochina M."/>
            <person name="Waite D.W."/>
            <person name="Rinke C."/>
            <person name="Skarshewski A."/>
            <person name="Chaumeil P.A."/>
            <person name="Hugenholtz P."/>
        </authorList>
    </citation>
    <scope>NUCLEOTIDE SEQUENCE [LARGE SCALE GENOMIC DNA]</scope>
    <source>
        <strain evidence="7">UBA12529</strain>
    </source>
</reference>
<dbReference type="GO" id="GO:0006313">
    <property type="term" value="P:DNA transposition"/>
    <property type="evidence" value="ECO:0007669"/>
    <property type="project" value="UniProtKB-UniRule"/>
</dbReference>
<name>A0A3B8N6Y5_9BACT</name>
<keyword evidence="6" id="KW-0814">Transposable element</keyword>
<gene>
    <name evidence="7" type="ORF">DCE01_05240</name>
</gene>
<keyword evidence="5 6" id="KW-0233">DNA recombination</keyword>
<dbReference type="Proteomes" id="UP000257240">
    <property type="component" value="Unassembled WGS sequence"/>
</dbReference>
<comment type="function">
    <text evidence="1 6">Required for the transposition of the insertion element.</text>
</comment>
<evidence type="ECO:0000256" key="6">
    <source>
        <dbReference type="RuleBase" id="RU365089"/>
    </source>
</evidence>
<proteinExistence type="inferred from homology"/>
<evidence type="ECO:0000256" key="4">
    <source>
        <dbReference type="ARBA" id="ARBA00023125"/>
    </source>
</evidence>
<keyword evidence="3 6" id="KW-0815">Transposition</keyword>
<evidence type="ECO:0000256" key="3">
    <source>
        <dbReference type="ARBA" id="ARBA00022578"/>
    </source>
</evidence>